<dbReference type="Pfam" id="PF04397">
    <property type="entry name" value="LytTR"/>
    <property type="match status" value="1"/>
</dbReference>
<dbReference type="Pfam" id="PF00072">
    <property type="entry name" value="Response_reg"/>
    <property type="match status" value="1"/>
</dbReference>
<evidence type="ECO:0000313" key="5">
    <source>
        <dbReference type="Proteomes" id="UP000251889"/>
    </source>
</evidence>
<dbReference type="SMART" id="SM00448">
    <property type="entry name" value="REC"/>
    <property type="match status" value="1"/>
</dbReference>
<dbReference type="PROSITE" id="PS50110">
    <property type="entry name" value="RESPONSE_REGULATORY"/>
    <property type="match status" value="1"/>
</dbReference>
<feature type="modified residue" description="4-aspartylphosphate" evidence="1">
    <location>
        <position position="56"/>
    </location>
</feature>
<protein>
    <submittedName>
        <fullName evidence="4">DNA-binding response regulator</fullName>
    </submittedName>
</protein>
<keyword evidence="4" id="KW-0238">DNA-binding</keyword>
<feature type="domain" description="Response regulatory" evidence="2">
    <location>
        <begin position="3"/>
        <end position="116"/>
    </location>
</feature>
<dbReference type="GO" id="GO:0003677">
    <property type="term" value="F:DNA binding"/>
    <property type="evidence" value="ECO:0007669"/>
    <property type="project" value="UniProtKB-KW"/>
</dbReference>
<gene>
    <name evidence="4" type="ORF">DQQ10_10170</name>
</gene>
<dbReference type="SMART" id="SM00850">
    <property type="entry name" value="LytTR"/>
    <property type="match status" value="1"/>
</dbReference>
<dbReference type="AlphaFoldDB" id="A0A364Y445"/>
<name>A0A364Y445_9BACT</name>
<feature type="domain" description="HTH LytTR-type" evidence="3">
    <location>
        <begin position="156"/>
        <end position="209"/>
    </location>
</feature>
<dbReference type="InterPro" id="IPR001789">
    <property type="entry name" value="Sig_transdc_resp-reg_receiver"/>
</dbReference>
<evidence type="ECO:0000259" key="3">
    <source>
        <dbReference type="PROSITE" id="PS50930"/>
    </source>
</evidence>
<comment type="caution">
    <text evidence="4">The sequence shown here is derived from an EMBL/GenBank/DDBJ whole genome shotgun (WGS) entry which is preliminary data.</text>
</comment>
<evidence type="ECO:0000313" key="4">
    <source>
        <dbReference type="EMBL" id="RAW01472.1"/>
    </source>
</evidence>
<keyword evidence="5" id="KW-1185">Reference proteome</keyword>
<evidence type="ECO:0000256" key="1">
    <source>
        <dbReference type="PROSITE-ProRule" id="PRU00169"/>
    </source>
</evidence>
<dbReference type="EMBL" id="QMFY01000004">
    <property type="protein sequence ID" value="RAW01472.1"/>
    <property type="molecule type" value="Genomic_DNA"/>
</dbReference>
<organism evidence="4 5">
    <name type="scientific">Pseudochryseolinea flava</name>
    <dbReference type="NCBI Taxonomy" id="2059302"/>
    <lineage>
        <taxon>Bacteria</taxon>
        <taxon>Pseudomonadati</taxon>
        <taxon>Bacteroidota</taxon>
        <taxon>Cytophagia</taxon>
        <taxon>Cytophagales</taxon>
        <taxon>Fulvivirgaceae</taxon>
        <taxon>Pseudochryseolinea</taxon>
    </lineage>
</organism>
<dbReference type="PROSITE" id="PS50930">
    <property type="entry name" value="HTH_LYTTR"/>
    <property type="match status" value="1"/>
</dbReference>
<dbReference type="GO" id="GO:0000156">
    <property type="term" value="F:phosphorelay response regulator activity"/>
    <property type="evidence" value="ECO:0007669"/>
    <property type="project" value="InterPro"/>
</dbReference>
<dbReference type="Gene3D" id="2.40.50.1020">
    <property type="entry name" value="LytTr DNA-binding domain"/>
    <property type="match status" value="1"/>
</dbReference>
<keyword evidence="1" id="KW-0597">Phosphoprotein</keyword>
<dbReference type="Proteomes" id="UP000251889">
    <property type="component" value="Unassembled WGS sequence"/>
</dbReference>
<dbReference type="OrthoDB" id="646623at2"/>
<accession>A0A364Y445</accession>
<dbReference type="SUPFAM" id="SSF52172">
    <property type="entry name" value="CheY-like"/>
    <property type="match status" value="1"/>
</dbReference>
<evidence type="ECO:0000259" key="2">
    <source>
        <dbReference type="PROSITE" id="PS50110"/>
    </source>
</evidence>
<dbReference type="InterPro" id="IPR046947">
    <property type="entry name" value="LytR-like"/>
</dbReference>
<dbReference type="PANTHER" id="PTHR37299">
    <property type="entry name" value="TRANSCRIPTIONAL REGULATOR-RELATED"/>
    <property type="match status" value="1"/>
</dbReference>
<sequence>MLRVLILEDEPMAAEHLVRQLHRFDTTIEILSTLPSVEKTLQWLKKNNAPDLIFMDIQLEDELVFVLFEKIDLHIPAIFTTAYDEYFLKAFKVSGIDYLLKPVEYEQLEHALNKYNSLSSHFSPSQQEQLLRLLERPQPVPYRSRFMISFANKIQSINVSEVAYFFVSDKNVFLTTNKGANLPIDYRLDDLETQLDPKMFFRINRQFIVSHQSVQQGHLYSGGKLKLDIIPTTRQEVFVSGDRLTAFKEWLGK</sequence>
<dbReference type="Gene3D" id="3.40.50.2300">
    <property type="match status" value="1"/>
</dbReference>
<dbReference type="InterPro" id="IPR011006">
    <property type="entry name" value="CheY-like_superfamily"/>
</dbReference>
<dbReference type="InterPro" id="IPR007492">
    <property type="entry name" value="LytTR_DNA-bd_dom"/>
</dbReference>
<reference evidence="4 5" key="1">
    <citation type="submission" date="2018-06" db="EMBL/GenBank/DDBJ databases">
        <title>Chryseolinea flavus sp. nov., a member of the phylum Bacteroidetes isolated from soil.</title>
        <authorList>
            <person name="Li Y."/>
            <person name="Wang J."/>
        </authorList>
    </citation>
    <scope>NUCLEOTIDE SEQUENCE [LARGE SCALE GENOMIC DNA]</scope>
    <source>
        <strain evidence="4 5">SDU1-6</strain>
    </source>
</reference>
<dbReference type="PANTHER" id="PTHR37299:SF1">
    <property type="entry name" value="STAGE 0 SPORULATION PROTEIN A HOMOLOG"/>
    <property type="match status" value="1"/>
</dbReference>
<proteinExistence type="predicted"/>